<dbReference type="AlphaFoldDB" id="A0AAV8TS30"/>
<evidence type="ECO:0000313" key="6">
    <source>
        <dbReference type="Proteomes" id="UP001159364"/>
    </source>
</evidence>
<evidence type="ECO:0000256" key="3">
    <source>
        <dbReference type="ARBA" id="ARBA00022777"/>
    </source>
</evidence>
<dbReference type="SUPFAM" id="SSF53613">
    <property type="entry name" value="Ribokinase-like"/>
    <property type="match status" value="1"/>
</dbReference>
<evidence type="ECO:0000259" key="4">
    <source>
        <dbReference type="Pfam" id="PF00294"/>
    </source>
</evidence>
<dbReference type="PROSITE" id="PS00584">
    <property type="entry name" value="PFKB_KINASES_2"/>
    <property type="match status" value="1"/>
</dbReference>
<proteinExistence type="inferred from homology"/>
<dbReference type="Proteomes" id="UP001159364">
    <property type="component" value="Linkage Group LG03"/>
</dbReference>
<dbReference type="InterPro" id="IPR029056">
    <property type="entry name" value="Ribokinase-like"/>
</dbReference>
<dbReference type="GO" id="GO:0016301">
    <property type="term" value="F:kinase activity"/>
    <property type="evidence" value="ECO:0007669"/>
    <property type="project" value="UniProtKB-KW"/>
</dbReference>
<comment type="similarity">
    <text evidence="1">Belongs to the carbohydrate kinase PfkB family.</text>
</comment>
<feature type="domain" description="Carbohydrate kinase PfkB" evidence="4">
    <location>
        <begin position="206"/>
        <end position="277"/>
    </location>
</feature>
<comment type="caution">
    <text evidence="5">The sequence shown here is derived from an EMBL/GenBank/DDBJ whole genome shotgun (WGS) entry which is preliminary data.</text>
</comment>
<keyword evidence="3" id="KW-0418">Kinase</keyword>
<sequence length="346" mass="38465">MVRTTQHQPPSRRVLVVGNYCHDILIHNDAVKCESLGGASSFIYRVLNGLSISCDLVSKVGQDFRYQINLAPIVIPTSKTTVFHAYFNDGMREDGQGDRVLKRVCACDPIAPSDLPKMRFEYGMAVGVGGEISPETLENMLDICEVVLIDIQSLIREFDDVDGTVKLVNLRETRFYPLMKRIGVLKASSDEAVFMDLEEVRKWCCVVVTNGEEGCKLYWRDGEMEISPFLANQEDPTGAGDSFLGGLVAGLFQGLAVSDAALLGNFFGSLTVEQLGLPNFDSRLLQRVKDEMQRRKMQCLHFESGDNVLRFLKPAGHDDFHSLLAAVKSELPFSYEAEVDKSIIPV</sequence>
<name>A0AAV8TS30_9ROSI</name>
<evidence type="ECO:0000256" key="1">
    <source>
        <dbReference type="ARBA" id="ARBA00010688"/>
    </source>
</evidence>
<dbReference type="PANTHER" id="PTHR43085:SF13">
    <property type="entry name" value="INOSITOL 3-KINASE"/>
    <property type="match status" value="1"/>
</dbReference>
<dbReference type="PANTHER" id="PTHR43085">
    <property type="entry name" value="HEXOKINASE FAMILY MEMBER"/>
    <property type="match status" value="1"/>
</dbReference>
<gene>
    <name evidence="5" type="ORF">K2173_007667</name>
</gene>
<evidence type="ECO:0000256" key="2">
    <source>
        <dbReference type="ARBA" id="ARBA00022679"/>
    </source>
</evidence>
<evidence type="ECO:0000313" key="5">
    <source>
        <dbReference type="EMBL" id="KAJ8769807.1"/>
    </source>
</evidence>
<dbReference type="InterPro" id="IPR002173">
    <property type="entry name" value="Carboh/pur_kinase_PfkB_CS"/>
</dbReference>
<dbReference type="InterPro" id="IPR050306">
    <property type="entry name" value="PfkB_Carbo_kinase"/>
</dbReference>
<reference evidence="5 6" key="1">
    <citation type="submission" date="2021-09" db="EMBL/GenBank/DDBJ databases">
        <title>Genomic insights and catalytic innovation underlie evolution of tropane alkaloids biosynthesis.</title>
        <authorList>
            <person name="Wang Y.-J."/>
            <person name="Tian T."/>
            <person name="Huang J.-P."/>
            <person name="Huang S.-X."/>
        </authorList>
    </citation>
    <scope>NUCLEOTIDE SEQUENCE [LARGE SCALE GENOMIC DNA]</scope>
    <source>
        <strain evidence="5">KIB-2018</strain>
        <tissue evidence="5">Leaf</tissue>
    </source>
</reference>
<protein>
    <recommendedName>
        <fullName evidence="4">Carbohydrate kinase PfkB domain-containing protein</fullName>
    </recommendedName>
</protein>
<dbReference type="GO" id="GO:0010264">
    <property type="term" value="P:myo-inositol hexakisphosphate biosynthetic process"/>
    <property type="evidence" value="ECO:0007669"/>
    <property type="project" value="TreeGrafter"/>
</dbReference>
<dbReference type="Gene3D" id="3.40.1190.20">
    <property type="match status" value="1"/>
</dbReference>
<dbReference type="Pfam" id="PF00294">
    <property type="entry name" value="PfkB"/>
    <property type="match status" value="1"/>
</dbReference>
<accession>A0AAV8TS30</accession>
<dbReference type="InterPro" id="IPR011611">
    <property type="entry name" value="PfkB_dom"/>
</dbReference>
<dbReference type="EMBL" id="JAIWQS010000003">
    <property type="protein sequence ID" value="KAJ8769807.1"/>
    <property type="molecule type" value="Genomic_DNA"/>
</dbReference>
<keyword evidence="2" id="KW-0808">Transferase</keyword>
<keyword evidence="6" id="KW-1185">Reference proteome</keyword>
<organism evidence="5 6">
    <name type="scientific">Erythroxylum novogranatense</name>
    <dbReference type="NCBI Taxonomy" id="1862640"/>
    <lineage>
        <taxon>Eukaryota</taxon>
        <taxon>Viridiplantae</taxon>
        <taxon>Streptophyta</taxon>
        <taxon>Embryophyta</taxon>
        <taxon>Tracheophyta</taxon>
        <taxon>Spermatophyta</taxon>
        <taxon>Magnoliopsida</taxon>
        <taxon>eudicotyledons</taxon>
        <taxon>Gunneridae</taxon>
        <taxon>Pentapetalae</taxon>
        <taxon>rosids</taxon>
        <taxon>fabids</taxon>
        <taxon>Malpighiales</taxon>
        <taxon>Erythroxylaceae</taxon>
        <taxon>Erythroxylum</taxon>
    </lineage>
</organism>